<evidence type="ECO:0000256" key="1">
    <source>
        <dbReference type="SAM" id="MobiDB-lite"/>
    </source>
</evidence>
<keyword evidence="2" id="KW-0472">Membrane</keyword>
<feature type="region of interest" description="Disordered" evidence="1">
    <location>
        <begin position="54"/>
        <end position="119"/>
    </location>
</feature>
<reference evidence="3" key="1">
    <citation type="submission" date="2014-03" db="EMBL/GenBank/DDBJ databases">
        <authorList>
            <person name="Genoscope - CEA"/>
        </authorList>
    </citation>
    <scope>NUCLEOTIDE SEQUENCE [LARGE SCALE GENOMIC DNA]</scope>
    <source>
        <strain evidence="3">CF27</strain>
    </source>
</reference>
<dbReference type="AlphaFoldDB" id="A0A060UTL2"/>
<proteinExistence type="predicted"/>
<dbReference type="EMBL" id="CCCS020000052">
    <property type="protein sequence ID" value="CDQ11661.1"/>
    <property type="molecule type" value="Genomic_DNA"/>
</dbReference>
<keyword evidence="2" id="KW-0812">Transmembrane</keyword>
<comment type="caution">
    <text evidence="3">The sequence shown here is derived from an EMBL/GenBank/DDBJ whole genome shotgun (WGS) entry which is preliminary data.</text>
</comment>
<reference evidence="3" key="2">
    <citation type="submission" date="2014-07" db="EMBL/GenBank/DDBJ databases">
        <title>Initial genome analysis of the psychrotolerant acidophile Acidithiobacillus ferrivorans CF27: insights into iron and sulfur oxidation pathways and into biofilm formation.</title>
        <authorList>
            <person name="Talla E."/>
            <person name="Hedrich S."/>
            <person name="Mangenot S."/>
            <person name="Ji B."/>
            <person name="Johnson D.B."/>
            <person name="Barbe V."/>
            <person name="Bonnefoy V."/>
        </authorList>
    </citation>
    <scope>NUCLEOTIDE SEQUENCE [LARGE SCALE GENOMIC DNA]</scope>
    <source>
        <strain evidence="3">CF27</strain>
    </source>
</reference>
<feature type="transmembrane region" description="Helical" evidence="2">
    <location>
        <begin position="33"/>
        <end position="54"/>
    </location>
</feature>
<protein>
    <submittedName>
        <fullName evidence="3">Uncharacterized protein</fullName>
    </submittedName>
</protein>
<organism evidence="3">
    <name type="scientific">Acidithiobacillus ferrivorans</name>
    <dbReference type="NCBI Taxonomy" id="160808"/>
    <lineage>
        <taxon>Bacteria</taxon>
        <taxon>Pseudomonadati</taxon>
        <taxon>Pseudomonadota</taxon>
        <taxon>Acidithiobacillia</taxon>
        <taxon>Acidithiobacillales</taxon>
        <taxon>Acidithiobacillaceae</taxon>
        <taxon>Acidithiobacillus</taxon>
    </lineage>
</organism>
<evidence type="ECO:0000256" key="2">
    <source>
        <dbReference type="SAM" id="Phobius"/>
    </source>
</evidence>
<keyword evidence="2" id="KW-1133">Transmembrane helix</keyword>
<gene>
    <name evidence="3" type="ORF">AFERRI_560210</name>
</gene>
<sequence length="119" mass="12560">MFVDNLLTTMHICIFMDDENTEKCAMPISTGRISLLALGILALSGCAVGPYGGYGNQGYNQPPPPPPGQGPGQYNNGYGNPPPPPGPGPGQYNNGYGNPPPPPLLRHKQHSGNKFGFIK</sequence>
<accession>A0A060UTL2</accession>
<evidence type="ECO:0000313" key="3">
    <source>
        <dbReference type="EMBL" id="CDQ11661.1"/>
    </source>
</evidence>
<name>A0A060UTL2_9PROT</name>